<feature type="transmembrane region" description="Helical" evidence="1">
    <location>
        <begin position="154"/>
        <end position="175"/>
    </location>
</feature>
<evidence type="ECO:0000256" key="1">
    <source>
        <dbReference type="SAM" id="Phobius"/>
    </source>
</evidence>
<dbReference type="EMBL" id="HBIB01040743">
    <property type="protein sequence ID" value="CAE0264248.1"/>
    <property type="molecule type" value="Transcribed_RNA"/>
</dbReference>
<organism evidence="2">
    <name type="scientific">Palpitomonas bilix</name>
    <dbReference type="NCBI Taxonomy" id="652834"/>
    <lineage>
        <taxon>Eukaryota</taxon>
        <taxon>Eukaryota incertae sedis</taxon>
    </lineage>
</organism>
<proteinExistence type="predicted"/>
<keyword evidence="1" id="KW-0812">Transmembrane</keyword>
<sequence length="176" mass="18503">MLIAKLQLHLLASAKDRLSLRTRKRSGLCLSTSSKTTTQNACIPLLSPTPHPQRNPPCLGGLLLAASPETVITSTDDGTTVTVNVGTCEYEYTLTKGSIGEMDSGTNFTPVERTALNAIRNEVGNIRAAFEALADHNGDGEGGNEGEGSGDNSASMIIAVIIAVIFLIVSLILAFF</sequence>
<reference evidence="2" key="1">
    <citation type="submission" date="2021-01" db="EMBL/GenBank/DDBJ databases">
        <authorList>
            <person name="Corre E."/>
            <person name="Pelletier E."/>
            <person name="Niang G."/>
            <person name="Scheremetjew M."/>
            <person name="Finn R."/>
            <person name="Kale V."/>
            <person name="Holt S."/>
            <person name="Cochrane G."/>
            <person name="Meng A."/>
            <person name="Brown T."/>
            <person name="Cohen L."/>
        </authorList>
    </citation>
    <scope>NUCLEOTIDE SEQUENCE</scope>
    <source>
        <strain evidence="2">NIES-2562</strain>
    </source>
</reference>
<keyword evidence="1" id="KW-0472">Membrane</keyword>
<dbReference type="AlphaFoldDB" id="A0A7S3LU15"/>
<protein>
    <submittedName>
        <fullName evidence="2">Uncharacterized protein</fullName>
    </submittedName>
</protein>
<name>A0A7S3LU15_9EUKA</name>
<gene>
    <name evidence="2" type="ORF">PBIL07802_LOCUS26552</name>
</gene>
<accession>A0A7S3LU15</accession>
<keyword evidence="1" id="KW-1133">Transmembrane helix</keyword>
<evidence type="ECO:0000313" key="2">
    <source>
        <dbReference type="EMBL" id="CAE0264248.1"/>
    </source>
</evidence>